<dbReference type="Proteomes" id="UP000050360">
    <property type="component" value="Unassembled WGS sequence"/>
</dbReference>
<gene>
    <name evidence="3" type="ORF">MPEBLZ_02161</name>
</gene>
<keyword evidence="3" id="KW-0808">Transferase</keyword>
<name>A0A0P8C8Y5_9EURY</name>
<dbReference type="GO" id="GO:0016301">
    <property type="term" value="F:kinase activity"/>
    <property type="evidence" value="ECO:0007669"/>
    <property type="project" value="UniProtKB-KW"/>
</dbReference>
<sequence length="190" mass="21633">MIFLYTICIHFEKRLIVMVETNLLWMKKSYFDDTIDGELHAAIDMDSYKSNMERKLKESEKWQAAIINNIGDAVIAIDEKGFIKLINPFAEALTGWSKVDAVGKPLKEIFNIINEKTGEIAEDPVIKVIREGTFFGLSEQTTLVNRNGANIPVDIIGLPVLDDENNIMGITLVFYDIVERNKMERAIFCK</sequence>
<dbReference type="AlphaFoldDB" id="A0A0P8C8Y5"/>
<dbReference type="InterPro" id="IPR000700">
    <property type="entry name" value="PAS-assoc_C"/>
</dbReference>
<dbReference type="EMBL" id="LKCM01000164">
    <property type="protein sequence ID" value="KPQ43286.1"/>
    <property type="molecule type" value="Genomic_DNA"/>
</dbReference>
<evidence type="ECO:0000259" key="1">
    <source>
        <dbReference type="PROSITE" id="PS50112"/>
    </source>
</evidence>
<dbReference type="InterPro" id="IPR013767">
    <property type="entry name" value="PAS_fold"/>
</dbReference>
<dbReference type="InterPro" id="IPR052155">
    <property type="entry name" value="Biofilm_reg_signaling"/>
</dbReference>
<dbReference type="Gene3D" id="3.30.450.20">
    <property type="entry name" value="PAS domain"/>
    <property type="match status" value="1"/>
</dbReference>
<proteinExistence type="predicted"/>
<feature type="domain" description="PAC" evidence="2">
    <location>
        <begin position="137"/>
        <end position="189"/>
    </location>
</feature>
<evidence type="ECO:0000313" key="4">
    <source>
        <dbReference type="Proteomes" id="UP000050360"/>
    </source>
</evidence>
<dbReference type="SUPFAM" id="SSF55785">
    <property type="entry name" value="PYP-like sensor domain (PAS domain)"/>
    <property type="match status" value="1"/>
</dbReference>
<dbReference type="Pfam" id="PF00989">
    <property type="entry name" value="PAS"/>
    <property type="match status" value="1"/>
</dbReference>
<keyword evidence="3" id="KW-0418">Kinase</keyword>
<dbReference type="PROSITE" id="PS50113">
    <property type="entry name" value="PAC"/>
    <property type="match status" value="1"/>
</dbReference>
<evidence type="ECO:0000259" key="2">
    <source>
        <dbReference type="PROSITE" id="PS50113"/>
    </source>
</evidence>
<dbReference type="InterPro" id="IPR035965">
    <property type="entry name" value="PAS-like_dom_sf"/>
</dbReference>
<dbReference type="SMART" id="SM00091">
    <property type="entry name" value="PAS"/>
    <property type="match status" value="1"/>
</dbReference>
<dbReference type="PROSITE" id="PS50112">
    <property type="entry name" value="PAS"/>
    <property type="match status" value="1"/>
</dbReference>
<organism evidence="3 4">
    <name type="scientific">Candidatus Methanoperedens nitratireducens</name>
    <dbReference type="NCBI Taxonomy" id="1392998"/>
    <lineage>
        <taxon>Archaea</taxon>
        <taxon>Methanobacteriati</taxon>
        <taxon>Methanobacteriota</taxon>
        <taxon>Stenosarchaea group</taxon>
        <taxon>Methanomicrobia</taxon>
        <taxon>Methanosarcinales</taxon>
        <taxon>ANME-2 cluster</taxon>
        <taxon>Candidatus Methanoperedentaceae</taxon>
        <taxon>Candidatus Methanoperedens</taxon>
    </lineage>
</organism>
<reference evidence="3 4" key="1">
    <citation type="submission" date="2015-09" db="EMBL/GenBank/DDBJ databases">
        <title>A metagenomics-based metabolic model of nitrate-dependent anaerobic oxidation of methane by Methanoperedens-like archaea.</title>
        <authorList>
            <person name="Arshad A."/>
            <person name="Speth D.R."/>
            <person name="De Graaf R.M."/>
            <person name="Op Den Camp H.J."/>
            <person name="Jetten M.S."/>
            <person name="Welte C.U."/>
        </authorList>
    </citation>
    <scope>NUCLEOTIDE SEQUENCE [LARGE SCALE GENOMIC DNA]</scope>
</reference>
<dbReference type="PANTHER" id="PTHR44757:SF4">
    <property type="entry name" value="DIGUANYLATE CYCLASE DGCE-RELATED"/>
    <property type="match status" value="1"/>
</dbReference>
<dbReference type="GO" id="GO:0006355">
    <property type="term" value="P:regulation of DNA-templated transcription"/>
    <property type="evidence" value="ECO:0007669"/>
    <property type="project" value="InterPro"/>
</dbReference>
<accession>A0A0P8C8Y5</accession>
<dbReference type="NCBIfam" id="TIGR00229">
    <property type="entry name" value="sensory_box"/>
    <property type="match status" value="1"/>
</dbReference>
<protein>
    <submittedName>
        <fullName evidence="3">Sensory transduction histidine kinase</fullName>
    </submittedName>
</protein>
<feature type="domain" description="PAS" evidence="1">
    <location>
        <begin position="59"/>
        <end position="132"/>
    </location>
</feature>
<dbReference type="InterPro" id="IPR000014">
    <property type="entry name" value="PAS"/>
</dbReference>
<evidence type="ECO:0000313" key="3">
    <source>
        <dbReference type="EMBL" id="KPQ43286.1"/>
    </source>
</evidence>
<dbReference type="CDD" id="cd00130">
    <property type="entry name" value="PAS"/>
    <property type="match status" value="1"/>
</dbReference>
<comment type="caution">
    <text evidence="3">The sequence shown here is derived from an EMBL/GenBank/DDBJ whole genome shotgun (WGS) entry which is preliminary data.</text>
</comment>
<dbReference type="PANTHER" id="PTHR44757">
    <property type="entry name" value="DIGUANYLATE CYCLASE DGCP"/>
    <property type="match status" value="1"/>
</dbReference>